<gene>
    <name evidence="3" type="ORF">E5982_06335</name>
</gene>
<accession>A0A4T9T6Q6</accession>
<dbReference type="SUPFAM" id="SSF52540">
    <property type="entry name" value="P-loop containing nucleoside triphosphate hydrolases"/>
    <property type="match status" value="1"/>
</dbReference>
<dbReference type="Pfam" id="PF13635">
    <property type="entry name" value="DUF4143"/>
    <property type="match status" value="1"/>
</dbReference>
<feature type="domain" description="AAA" evidence="1">
    <location>
        <begin position="18"/>
        <end position="133"/>
    </location>
</feature>
<protein>
    <submittedName>
        <fullName evidence="3">ATP-binding protein</fullName>
    </submittedName>
</protein>
<feature type="domain" description="DUF4143" evidence="2">
    <location>
        <begin position="175"/>
        <end position="335"/>
    </location>
</feature>
<dbReference type="AlphaFoldDB" id="A0A4T9T6Q6"/>
<keyword evidence="3" id="KW-0067">ATP-binding</keyword>
<proteinExistence type="predicted"/>
<dbReference type="InterPro" id="IPR025420">
    <property type="entry name" value="DUF4143"/>
</dbReference>
<comment type="caution">
    <text evidence="3">The sequence shown here is derived from an EMBL/GenBank/DDBJ whole genome shotgun (WGS) entry which is preliminary data.</text>
</comment>
<dbReference type="OrthoDB" id="128089at2"/>
<dbReference type="InterPro" id="IPR041682">
    <property type="entry name" value="AAA_14"/>
</dbReference>
<reference evidence="3 4" key="1">
    <citation type="submission" date="2019-04" db="EMBL/GenBank/DDBJ databases">
        <title>Microbes associate with the intestines of laboratory mice.</title>
        <authorList>
            <person name="Navarre W."/>
            <person name="Wong E."/>
            <person name="Huang K.C."/>
            <person name="Tropini C."/>
            <person name="Ng K."/>
            <person name="Yu B."/>
        </authorList>
    </citation>
    <scope>NUCLEOTIDE SEQUENCE [LARGE SCALE GENOMIC DNA]</scope>
    <source>
        <strain evidence="3 4">NM48_B13</strain>
    </source>
</reference>
<organism evidence="3 4">
    <name type="scientific">Parvibacter caecicola</name>
    <dbReference type="NCBI Taxonomy" id="747645"/>
    <lineage>
        <taxon>Bacteria</taxon>
        <taxon>Bacillati</taxon>
        <taxon>Actinomycetota</taxon>
        <taxon>Coriobacteriia</taxon>
        <taxon>Coriobacteriales</taxon>
        <taxon>Coriobacteriaceae</taxon>
        <taxon>Parvibacter</taxon>
    </lineage>
</organism>
<dbReference type="Pfam" id="PF13173">
    <property type="entry name" value="AAA_14"/>
    <property type="match status" value="1"/>
</dbReference>
<dbReference type="PANTHER" id="PTHR43566:SF2">
    <property type="entry name" value="DUF4143 DOMAIN-CONTAINING PROTEIN"/>
    <property type="match status" value="1"/>
</dbReference>
<evidence type="ECO:0000259" key="1">
    <source>
        <dbReference type="Pfam" id="PF13173"/>
    </source>
</evidence>
<keyword evidence="3" id="KW-0547">Nucleotide-binding</keyword>
<keyword evidence="4" id="KW-1185">Reference proteome</keyword>
<dbReference type="Proteomes" id="UP000309454">
    <property type="component" value="Unassembled WGS sequence"/>
</dbReference>
<dbReference type="RefSeq" id="WP_136845846.1">
    <property type="nucleotide sequence ID" value="NZ_CAOKAH010000008.1"/>
</dbReference>
<dbReference type="GO" id="GO:0005524">
    <property type="term" value="F:ATP binding"/>
    <property type="evidence" value="ECO:0007669"/>
    <property type="project" value="UniProtKB-KW"/>
</dbReference>
<dbReference type="PANTHER" id="PTHR43566">
    <property type="entry name" value="CONSERVED PROTEIN"/>
    <property type="match status" value="1"/>
</dbReference>
<evidence type="ECO:0000313" key="4">
    <source>
        <dbReference type="Proteomes" id="UP000309454"/>
    </source>
</evidence>
<sequence length="384" mass="43314">MIKRSIADTLRHNLAQFPLVSLTGPRQSGKTTLLRNEFPEFSYVSLEDPDVRAMAQDDPRSFLSLHGKHTIFDEAQRVPELFAYLQGEVDKTGEPGQYLVSGSQNFLLMEAISQSLAGRVAVRYLPPLSYSEMKKADRLPATVEEWVVRGGYPRLYDVPISPDEYFPSYIQTYLDRDVRRDLGVVKIAEFNRFVSLCALRIGNLVNVQALATECGINVRTAKEWLSLLEQGFIVHLLYPYHRNYGKRLVKTPKLYFTDTGLACTLLGIETPEDYLTSDFKGALFENAVYTELLKEAYAQGQVPKFYFWRDSSGREIDLLTEKGGSIQRAIEIKASATYNPKFFGTLDVLGESLGIPPEAREVVYSGDNSMETRHGLVHAFANLP</sequence>
<evidence type="ECO:0000259" key="2">
    <source>
        <dbReference type="Pfam" id="PF13635"/>
    </source>
</evidence>
<evidence type="ECO:0000313" key="3">
    <source>
        <dbReference type="EMBL" id="TJW10180.1"/>
    </source>
</evidence>
<name>A0A4T9T6Q6_9ACTN</name>
<dbReference type="EMBL" id="SSTM01000004">
    <property type="protein sequence ID" value="TJW10180.1"/>
    <property type="molecule type" value="Genomic_DNA"/>
</dbReference>
<dbReference type="InterPro" id="IPR027417">
    <property type="entry name" value="P-loop_NTPase"/>
</dbReference>